<proteinExistence type="predicted"/>
<dbReference type="InterPro" id="IPR043502">
    <property type="entry name" value="DNA/RNA_pol_sf"/>
</dbReference>
<organism evidence="1 2">
    <name type="scientific">Austropuccinia psidii MF-1</name>
    <dbReference type="NCBI Taxonomy" id="1389203"/>
    <lineage>
        <taxon>Eukaryota</taxon>
        <taxon>Fungi</taxon>
        <taxon>Dikarya</taxon>
        <taxon>Basidiomycota</taxon>
        <taxon>Pucciniomycotina</taxon>
        <taxon>Pucciniomycetes</taxon>
        <taxon>Pucciniales</taxon>
        <taxon>Sphaerophragmiaceae</taxon>
        <taxon>Austropuccinia</taxon>
    </lineage>
</organism>
<sequence length="121" mass="13689">MIDFLLKYKSAFATVKEPLVAIIENEVEIIINVEKPYSRILRRPDYPAGSESRESLEVHIKELIEPGVLREVGHNEQVEVTTPLIIAWKNGKSGMVGHFIALSTYTIPDRYPRNINTIVTG</sequence>
<protein>
    <submittedName>
        <fullName evidence="1">Uncharacterized protein</fullName>
    </submittedName>
</protein>
<name>A0A9Q3B9E7_9BASI</name>
<comment type="caution">
    <text evidence="1">The sequence shown here is derived from an EMBL/GenBank/DDBJ whole genome shotgun (WGS) entry which is preliminary data.</text>
</comment>
<reference evidence="1" key="1">
    <citation type="submission" date="2021-03" db="EMBL/GenBank/DDBJ databases">
        <title>Draft genome sequence of rust myrtle Austropuccinia psidii MF-1, a brazilian biotype.</title>
        <authorList>
            <person name="Quecine M.C."/>
            <person name="Pachon D.M.R."/>
            <person name="Bonatelli M.L."/>
            <person name="Correr F.H."/>
            <person name="Franceschini L.M."/>
            <person name="Leite T.F."/>
            <person name="Margarido G.R.A."/>
            <person name="Almeida C.A."/>
            <person name="Ferrarezi J.A."/>
            <person name="Labate C.A."/>
        </authorList>
    </citation>
    <scope>NUCLEOTIDE SEQUENCE</scope>
    <source>
        <strain evidence="1">MF-1</strain>
    </source>
</reference>
<accession>A0A9Q3B9E7</accession>
<gene>
    <name evidence="1" type="ORF">O181_000730</name>
</gene>
<dbReference type="OrthoDB" id="2595244at2759"/>
<evidence type="ECO:0000313" key="2">
    <source>
        <dbReference type="Proteomes" id="UP000765509"/>
    </source>
</evidence>
<keyword evidence="2" id="KW-1185">Reference proteome</keyword>
<dbReference type="Gene3D" id="3.10.10.10">
    <property type="entry name" value="HIV Type 1 Reverse Transcriptase, subunit A, domain 1"/>
    <property type="match status" value="1"/>
</dbReference>
<dbReference type="EMBL" id="AVOT02000093">
    <property type="protein sequence ID" value="MBW0461015.1"/>
    <property type="molecule type" value="Genomic_DNA"/>
</dbReference>
<dbReference type="SUPFAM" id="SSF56672">
    <property type="entry name" value="DNA/RNA polymerases"/>
    <property type="match status" value="1"/>
</dbReference>
<dbReference type="AlphaFoldDB" id="A0A9Q3B9E7"/>
<dbReference type="Proteomes" id="UP000765509">
    <property type="component" value="Unassembled WGS sequence"/>
</dbReference>
<evidence type="ECO:0000313" key="1">
    <source>
        <dbReference type="EMBL" id="MBW0461015.1"/>
    </source>
</evidence>